<evidence type="ECO:0000313" key="1">
    <source>
        <dbReference type="EMBL" id="GBP20430.1"/>
    </source>
</evidence>
<dbReference type="Proteomes" id="UP000299102">
    <property type="component" value="Unassembled WGS sequence"/>
</dbReference>
<sequence>MFTILALLSGPGTPFSQCSGQPGFDGSHQRFSSAAHVQSAETNTFSTDGAHVGLSSNVLGYLLNAPIGLSPLSAAEWFNVDETSVAAYILLSIEERRFVRLNA</sequence>
<gene>
    <name evidence="1" type="ORF">EVAR_14679_1</name>
</gene>
<reference evidence="1 2" key="1">
    <citation type="journal article" date="2019" name="Commun. Biol.">
        <title>The bagworm genome reveals a unique fibroin gene that provides high tensile strength.</title>
        <authorList>
            <person name="Kono N."/>
            <person name="Nakamura H."/>
            <person name="Ohtoshi R."/>
            <person name="Tomita M."/>
            <person name="Numata K."/>
            <person name="Arakawa K."/>
        </authorList>
    </citation>
    <scope>NUCLEOTIDE SEQUENCE [LARGE SCALE GENOMIC DNA]</scope>
</reference>
<evidence type="ECO:0000313" key="2">
    <source>
        <dbReference type="Proteomes" id="UP000299102"/>
    </source>
</evidence>
<proteinExistence type="predicted"/>
<accession>A0A4C1U2E4</accession>
<organism evidence="1 2">
    <name type="scientific">Eumeta variegata</name>
    <name type="common">Bagworm moth</name>
    <name type="synonym">Eumeta japonica</name>
    <dbReference type="NCBI Taxonomy" id="151549"/>
    <lineage>
        <taxon>Eukaryota</taxon>
        <taxon>Metazoa</taxon>
        <taxon>Ecdysozoa</taxon>
        <taxon>Arthropoda</taxon>
        <taxon>Hexapoda</taxon>
        <taxon>Insecta</taxon>
        <taxon>Pterygota</taxon>
        <taxon>Neoptera</taxon>
        <taxon>Endopterygota</taxon>
        <taxon>Lepidoptera</taxon>
        <taxon>Glossata</taxon>
        <taxon>Ditrysia</taxon>
        <taxon>Tineoidea</taxon>
        <taxon>Psychidae</taxon>
        <taxon>Oiketicinae</taxon>
        <taxon>Eumeta</taxon>
    </lineage>
</organism>
<keyword evidence="2" id="KW-1185">Reference proteome</keyword>
<comment type="caution">
    <text evidence="1">The sequence shown here is derived from an EMBL/GenBank/DDBJ whole genome shotgun (WGS) entry which is preliminary data.</text>
</comment>
<protein>
    <submittedName>
        <fullName evidence="1">Uncharacterized protein</fullName>
    </submittedName>
</protein>
<name>A0A4C1U2E4_EUMVA</name>
<dbReference type="AlphaFoldDB" id="A0A4C1U2E4"/>
<dbReference type="EMBL" id="BGZK01000118">
    <property type="protein sequence ID" value="GBP20430.1"/>
    <property type="molecule type" value="Genomic_DNA"/>
</dbReference>